<feature type="transmembrane region" description="Helical" evidence="7">
    <location>
        <begin position="224"/>
        <end position="245"/>
    </location>
</feature>
<dbReference type="AlphaFoldDB" id="A0A0R2P8W4"/>
<proteinExistence type="inferred from homology"/>
<organism evidence="9 10">
    <name type="scientific">Actinobacteria bacterium BACL2 MAG-121001-bin67</name>
    <dbReference type="NCBI Taxonomy" id="1655572"/>
    <lineage>
        <taxon>Bacteria</taxon>
        <taxon>Bacillati</taxon>
        <taxon>Actinomycetota</taxon>
        <taxon>Actinomycetes</taxon>
        <taxon>Actinomycetes incertae sedis</taxon>
        <taxon>ac1 cluster</taxon>
    </lineage>
</organism>
<dbReference type="InterPro" id="IPR011701">
    <property type="entry name" value="MFS"/>
</dbReference>
<evidence type="ECO:0000256" key="6">
    <source>
        <dbReference type="ARBA" id="ARBA00023136"/>
    </source>
</evidence>
<name>A0A0R2P8W4_9ACTN</name>
<dbReference type="PANTHER" id="PTHR23514">
    <property type="entry name" value="BYPASS OF STOP CODON PROTEIN 6"/>
    <property type="match status" value="1"/>
</dbReference>
<dbReference type="PROSITE" id="PS50850">
    <property type="entry name" value="MFS"/>
    <property type="match status" value="1"/>
</dbReference>
<dbReference type="InterPro" id="IPR051788">
    <property type="entry name" value="MFS_Transporter"/>
</dbReference>
<feature type="transmembrane region" description="Helical" evidence="7">
    <location>
        <begin position="64"/>
        <end position="85"/>
    </location>
</feature>
<dbReference type="InterPro" id="IPR036259">
    <property type="entry name" value="MFS_trans_sf"/>
</dbReference>
<dbReference type="PANTHER" id="PTHR23514:SF3">
    <property type="entry name" value="BYPASS OF STOP CODON PROTEIN 6"/>
    <property type="match status" value="1"/>
</dbReference>
<keyword evidence="6 7" id="KW-0472">Membrane</keyword>
<evidence type="ECO:0000256" key="7">
    <source>
        <dbReference type="SAM" id="Phobius"/>
    </source>
</evidence>
<feature type="transmembrane region" description="Helical" evidence="7">
    <location>
        <begin position="189"/>
        <end position="212"/>
    </location>
</feature>
<accession>A0A0R2P8W4</accession>
<comment type="caution">
    <text evidence="9">The sequence shown here is derived from an EMBL/GenBank/DDBJ whole genome shotgun (WGS) entry which is preliminary data.</text>
</comment>
<dbReference type="SUPFAM" id="SSF103473">
    <property type="entry name" value="MFS general substrate transporter"/>
    <property type="match status" value="1"/>
</dbReference>
<reference evidence="9 10" key="1">
    <citation type="submission" date="2015-10" db="EMBL/GenBank/DDBJ databases">
        <title>Metagenome-Assembled Genomes uncover a global brackish microbiome.</title>
        <authorList>
            <person name="Hugerth L.W."/>
            <person name="Larsson J."/>
            <person name="Alneberg J."/>
            <person name="Lindh M.V."/>
            <person name="Legrand C."/>
            <person name="Pinhassi J."/>
            <person name="Andersson A.F."/>
        </authorList>
    </citation>
    <scope>NUCLEOTIDE SEQUENCE [LARGE SCALE GENOMIC DNA]</scope>
    <source>
        <strain evidence="9">BACL2 MAG-121001-bin67</strain>
    </source>
</reference>
<evidence type="ECO:0000259" key="8">
    <source>
        <dbReference type="PROSITE" id="PS50850"/>
    </source>
</evidence>
<dbReference type="GO" id="GO:0022857">
    <property type="term" value="F:transmembrane transporter activity"/>
    <property type="evidence" value="ECO:0007669"/>
    <property type="project" value="InterPro"/>
</dbReference>
<keyword evidence="3" id="KW-0813">Transport</keyword>
<protein>
    <recommendedName>
        <fullName evidence="8">Major facilitator superfamily (MFS) profile domain-containing protein</fullName>
    </recommendedName>
</protein>
<evidence type="ECO:0000313" key="10">
    <source>
        <dbReference type="Proteomes" id="UP000053349"/>
    </source>
</evidence>
<dbReference type="EMBL" id="LIAW01000230">
    <property type="protein sequence ID" value="KRO31610.1"/>
    <property type="molecule type" value="Genomic_DNA"/>
</dbReference>
<evidence type="ECO:0000256" key="3">
    <source>
        <dbReference type="ARBA" id="ARBA00022448"/>
    </source>
</evidence>
<evidence type="ECO:0000256" key="1">
    <source>
        <dbReference type="ARBA" id="ARBA00004651"/>
    </source>
</evidence>
<feature type="domain" description="Major facilitator superfamily (MFS) profile" evidence="8">
    <location>
        <begin position="1"/>
        <end position="373"/>
    </location>
</feature>
<feature type="transmembrane region" description="Helical" evidence="7">
    <location>
        <begin position="31"/>
        <end position="52"/>
    </location>
</feature>
<feature type="transmembrane region" description="Helical" evidence="7">
    <location>
        <begin position="91"/>
        <end position="109"/>
    </location>
</feature>
<evidence type="ECO:0000256" key="2">
    <source>
        <dbReference type="ARBA" id="ARBA00008335"/>
    </source>
</evidence>
<evidence type="ECO:0000256" key="5">
    <source>
        <dbReference type="ARBA" id="ARBA00022989"/>
    </source>
</evidence>
<keyword evidence="5 7" id="KW-1133">Transmembrane helix</keyword>
<evidence type="ECO:0000313" key="9">
    <source>
        <dbReference type="EMBL" id="KRO31610.1"/>
    </source>
</evidence>
<dbReference type="Gene3D" id="1.20.1250.20">
    <property type="entry name" value="MFS general substrate transporter like domains"/>
    <property type="match status" value="2"/>
</dbReference>
<dbReference type="Proteomes" id="UP000053349">
    <property type="component" value="Unassembled WGS sequence"/>
</dbReference>
<dbReference type="Pfam" id="PF07690">
    <property type="entry name" value="MFS_1"/>
    <property type="match status" value="1"/>
</dbReference>
<comment type="subcellular location">
    <subcellularLocation>
        <location evidence="1">Cell membrane</location>
        <topology evidence="1">Multi-pass membrane protein</topology>
    </subcellularLocation>
</comment>
<feature type="transmembrane region" description="Helical" evidence="7">
    <location>
        <begin position="149"/>
        <end position="168"/>
    </location>
</feature>
<dbReference type="GO" id="GO:0005886">
    <property type="term" value="C:plasma membrane"/>
    <property type="evidence" value="ECO:0007669"/>
    <property type="project" value="UniProtKB-SubCell"/>
</dbReference>
<comment type="similarity">
    <text evidence="2">Belongs to the major facilitator superfamily.</text>
</comment>
<evidence type="ECO:0000256" key="4">
    <source>
        <dbReference type="ARBA" id="ARBA00022692"/>
    </source>
</evidence>
<feature type="transmembrane region" description="Helical" evidence="7">
    <location>
        <begin position="121"/>
        <end position="143"/>
    </location>
</feature>
<keyword evidence="4 7" id="KW-0812">Transmembrane</keyword>
<sequence length="373" mass="40385">MALQTGVFGIFMGGFGPALPLLQEDQGTSGAIAGLHGTALGVASIIAGYLNAPLVHKYGRYRSIWLGLVVFNLGAMSFIALPQVWQTIPSILFAGIGLSITINNSMTYLTSHYKDNSARAISQANGVNSSFVLIGNFIIGTIAGTQFSWRLGLLICLPFAVILYLTLGKNHKVEHMPDQSGRQKGSLPLKYWLSWIGLLFCIAAEFAIAFWAAALLREKTGLDAATSTTLVLAYPLGMMIGRWFGTYVFPNLDIDERLKLIIAVQGLSFFLFWSSEVIIVSFIALFFVGLGTSMQFALSTLRLLRFGWQKPDLAMGKSSLSAGIAIGLSPLLLGYLADLFGIVKGFLLVPMLIIIAFSIVALLPSKKADMEKK</sequence>
<gene>
    <name evidence="9" type="ORF">ABR64_04905</name>
</gene>
<dbReference type="InterPro" id="IPR020846">
    <property type="entry name" value="MFS_dom"/>
</dbReference>
<feature type="transmembrane region" description="Helical" evidence="7">
    <location>
        <begin position="342"/>
        <end position="363"/>
    </location>
</feature>